<protein>
    <submittedName>
        <fullName evidence="1">Uncharacterized protein</fullName>
    </submittedName>
</protein>
<name>A0A6G5AFL0_RHIMP</name>
<dbReference type="EMBL" id="GIKN01007431">
    <property type="protein sequence ID" value="NIE49704.1"/>
    <property type="molecule type" value="Transcribed_RNA"/>
</dbReference>
<dbReference type="AlphaFoldDB" id="A0A6G5AFL0"/>
<accession>A0A6G5AFL0</accession>
<organism evidence="1">
    <name type="scientific">Rhipicephalus microplus</name>
    <name type="common">Cattle tick</name>
    <name type="synonym">Boophilus microplus</name>
    <dbReference type="NCBI Taxonomy" id="6941"/>
    <lineage>
        <taxon>Eukaryota</taxon>
        <taxon>Metazoa</taxon>
        <taxon>Ecdysozoa</taxon>
        <taxon>Arthropoda</taxon>
        <taxon>Chelicerata</taxon>
        <taxon>Arachnida</taxon>
        <taxon>Acari</taxon>
        <taxon>Parasitiformes</taxon>
        <taxon>Ixodida</taxon>
        <taxon>Ixodoidea</taxon>
        <taxon>Ixodidae</taxon>
        <taxon>Rhipicephalinae</taxon>
        <taxon>Rhipicephalus</taxon>
        <taxon>Boophilus</taxon>
    </lineage>
</organism>
<reference evidence="1" key="1">
    <citation type="submission" date="2020-03" db="EMBL/GenBank/DDBJ databases">
        <title>A transcriptome and proteome of the tick Rhipicephalus microplus shaped by the genetic composition of its hosts and developmental stage.</title>
        <authorList>
            <person name="Garcia G.R."/>
            <person name="Ribeiro J.M.C."/>
            <person name="Maruyama S.R."/>
            <person name="Gardinasse L.G."/>
            <person name="Nelson K."/>
            <person name="Ferreira B.R."/>
            <person name="Andrade T.G."/>
            <person name="Santos I.K.F.M."/>
        </authorList>
    </citation>
    <scope>NUCLEOTIDE SEQUENCE</scope>
    <source>
        <strain evidence="1">NSGR</strain>
        <tissue evidence="1">Salivary glands</tissue>
    </source>
</reference>
<proteinExistence type="predicted"/>
<evidence type="ECO:0000313" key="1">
    <source>
        <dbReference type="EMBL" id="NIE49704.1"/>
    </source>
</evidence>
<sequence length="100" mass="11436">MEQIHLSMINGPILLRKLVHDRHVSFYAFPKKFKFGPIGLFIIATYGKMGYYYFSLKGCCDSVVRTGPPQNSQVVYHPCSGHVYRDIGLRAHYIVQNSVN</sequence>